<sequence>MKNYKVHPKHEVVSYIFLYFYKGKLWNQSALLLYIINRSNMGLFDLFKKKKKVVELSGKDYQELVSDMLNNANTLVRQFSEGVTLDFSVESLHDLDQIIESNTEVYKESNDNTKRIMVMKIGSYIFEVARQNFGGKYYWYDNLDQPILITGQPEFEMSLLAYEKVKGRFENGPEDNIPFFFEGYVQGVKNKANQMIV</sequence>
<evidence type="ECO:0000313" key="1">
    <source>
        <dbReference type="EMBL" id="MBB4037546.1"/>
    </source>
</evidence>
<dbReference type="EMBL" id="JACIEP010000014">
    <property type="protein sequence ID" value="MBB4037546.1"/>
    <property type="molecule type" value="Genomic_DNA"/>
</dbReference>
<dbReference type="RefSeq" id="WP_246348100.1">
    <property type="nucleotide sequence ID" value="NZ_JACIEP010000014.1"/>
</dbReference>
<accession>A0A840CQ45</accession>
<gene>
    <name evidence="1" type="ORF">GGR21_003463</name>
</gene>
<protein>
    <submittedName>
        <fullName evidence="1">Uncharacterized protein</fullName>
    </submittedName>
</protein>
<proteinExistence type="predicted"/>
<dbReference type="Proteomes" id="UP000555103">
    <property type="component" value="Unassembled WGS sequence"/>
</dbReference>
<dbReference type="AlphaFoldDB" id="A0A840CQ45"/>
<organism evidence="1 2">
    <name type="scientific">Dysgonomonas hofstadii</name>
    <dbReference type="NCBI Taxonomy" id="637886"/>
    <lineage>
        <taxon>Bacteria</taxon>
        <taxon>Pseudomonadati</taxon>
        <taxon>Bacteroidota</taxon>
        <taxon>Bacteroidia</taxon>
        <taxon>Bacteroidales</taxon>
        <taxon>Dysgonomonadaceae</taxon>
        <taxon>Dysgonomonas</taxon>
    </lineage>
</organism>
<keyword evidence="2" id="KW-1185">Reference proteome</keyword>
<name>A0A840CQ45_9BACT</name>
<comment type="caution">
    <text evidence="1">The sequence shown here is derived from an EMBL/GenBank/DDBJ whole genome shotgun (WGS) entry which is preliminary data.</text>
</comment>
<evidence type="ECO:0000313" key="2">
    <source>
        <dbReference type="Proteomes" id="UP000555103"/>
    </source>
</evidence>
<reference evidence="1 2" key="1">
    <citation type="submission" date="2020-08" db="EMBL/GenBank/DDBJ databases">
        <title>Genomic Encyclopedia of Type Strains, Phase IV (KMG-IV): sequencing the most valuable type-strain genomes for metagenomic binning, comparative biology and taxonomic classification.</title>
        <authorList>
            <person name="Goeker M."/>
        </authorList>
    </citation>
    <scope>NUCLEOTIDE SEQUENCE [LARGE SCALE GENOMIC DNA]</scope>
    <source>
        <strain evidence="1 2">DSM 104969</strain>
    </source>
</reference>